<reference evidence="3 4" key="1">
    <citation type="submission" date="2024-02" db="EMBL/GenBank/DDBJ databases">
        <title>A novel Gemmatimonadota bacterium.</title>
        <authorList>
            <person name="Du Z.-J."/>
            <person name="Ye Y.-Q."/>
        </authorList>
    </citation>
    <scope>NUCLEOTIDE SEQUENCE [LARGE SCALE GENOMIC DNA]</scope>
    <source>
        <strain evidence="3 4">DH-20</strain>
    </source>
</reference>
<evidence type="ECO:0000256" key="1">
    <source>
        <dbReference type="SAM" id="SignalP"/>
    </source>
</evidence>
<accession>A0ABU9E752</accession>
<keyword evidence="3" id="KW-0540">Nuclease</keyword>
<dbReference type="GO" id="GO:0004519">
    <property type="term" value="F:endonuclease activity"/>
    <property type="evidence" value="ECO:0007669"/>
    <property type="project" value="UniProtKB-KW"/>
</dbReference>
<sequence length="273" mass="30247">MPRPFATPRLALPLLVAGSIAAGSCAAIPGVGGGGPSQQIDTVVVMAYNIRHGEGTDGEIDLRRIARVIEAHDPDFVTLQEVDRGTDRVDGDDQARTLGSLTGLHHAFGRFMDYDDGEYGMAVLSRWPIVSVTNERLPDGDEPRTALKVRVRSPDSDQEIVIAGVHFYRTDEERLAQADRLIETLADETRPVILAGDFNSTPDDAVIDRFAGEWDILSKGRDRLTFPSTDPREEIDYVMVRPARRFYALEHRVIDEPLASDHRPLIAELIIRP</sequence>
<evidence type="ECO:0000259" key="2">
    <source>
        <dbReference type="Pfam" id="PF03372"/>
    </source>
</evidence>
<name>A0ABU9E752_9BACT</name>
<organism evidence="3 4">
    <name type="scientific">Gaopeijia maritima</name>
    <dbReference type="NCBI Taxonomy" id="3119007"/>
    <lineage>
        <taxon>Bacteria</taxon>
        <taxon>Pseudomonadati</taxon>
        <taxon>Gemmatimonadota</taxon>
        <taxon>Longimicrobiia</taxon>
        <taxon>Gaopeijiales</taxon>
        <taxon>Gaopeijiaceae</taxon>
        <taxon>Gaopeijia</taxon>
    </lineage>
</organism>
<proteinExistence type="predicted"/>
<dbReference type="Pfam" id="PF03372">
    <property type="entry name" value="Exo_endo_phos"/>
    <property type="match status" value="1"/>
</dbReference>
<evidence type="ECO:0000313" key="3">
    <source>
        <dbReference type="EMBL" id="MEK9499445.1"/>
    </source>
</evidence>
<dbReference type="EMBL" id="JBBHLI010000001">
    <property type="protein sequence ID" value="MEK9499445.1"/>
    <property type="molecule type" value="Genomic_DNA"/>
</dbReference>
<dbReference type="PANTHER" id="PTHR14859:SF15">
    <property type="entry name" value="ENDONUCLEASE_EXONUCLEASE_PHOSPHATASE DOMAIN-CONTAINING PROTEIN"/>
    <property type="match status" value="1"/>
</dbReference>
<dbReference type="RefSeq" id="WP_405276145.1">
    <property type="nucleotide sequence ID" value="NZ_JBBHLI010000001.1"/>
</dbReference>
<keyword evidence="4" id="KW-1185">Reference proteome</keyword>
<dbReference type="Proteomes" id="UP001484239">
    <property type="component" value="Unassembled WGS sequence"/>
</dbReference>
<keyword evidence="1" id="KW-0732">Signal</keyword>
<dbReference type="PROSITE" id="PS51257">
    <property type="entry name" value="PROKAR_LIPOPROTEIN"/>
    <property type="match status" value="1"/>
</dbReference>
<feature type="signal peptide" evidence="1">
    <location>
        <begin position="1"/>
        <end position="26"/>
    </location>
</feature>
<feature type="domain" description="Endonuclease/exonuclease/phosphatase" evidence="2">
    <location>
        <begin position="46"/>
        <end position="262"/>
    </location>
</feature>
<dbReference type="SUPFAM" id="SSF56219">
    <property type="entry name" value="DNase I-like"/>
    <property type="match status" value="1"/>
</dbReference>
<keyword evidence="3" id="KW-0378">Hydrolase</keyword>
<feature type="chain" id="PRO_5045727407" evidence="1">
    <location>
        <begin position="27"/>
        <end position="273"/>
    </location>
</feature>
<dbReference type="InterPro" id="IPR051916">
    <property type="entry name" value="GPI-anchor_lipid_remodeler"/>
</dbReference>
<dbReference type="PANTHER" id="PTHR14859">
    <property type="entry name" value="CALCOFLUOR WHITE HYPERSENSITIVE PROTEIN PRECURSOR"/>
    <property type="match status" value="1"/>
</dbReference>
<evidence type="ECO:0000313" key="4">
    <source>
        <dbReference type="Proteomes" id="UP001484239"/>
    </source>
</evidence>
<comment type="caution">
    <text evidence="3">The sequence shown here is derived from an EMBL/GenBank/DDBJ whole genome shotgun (WGS) entry which is preliminary data.</text>
</comment>
<dbReference type="Gene3D" id="3.60.10.10">
    <property type="entry name" value="Endonuclease/exonuclease/phosphatase"/>
    <property type="match status" value="1"/>
</dbReference>
<keyword evidence="3" id="KW-0255">Endonuclease</keyword>
<dbReference type="InterPro" id="IPR005135">
    <property type="entry name" value="Endo/exonuclease/phosphatase"/>
</dbReference>
<dbReference type="InterPro" id="IPR036691">
    <property type="entry name" value="Endo/exonu/phosph_ase_sf"/>
</dbReference>
<gene>
    <name evidence="3" type="ORF">WI372_00445</name>
</gene>
<protein>
    <submittedName>
        <fullName evidence="3">Endonuclease/exonuclease/phosphatase family protein</fullName>
    </submittedName>
</protein>